<evidence type="ECO:0000313" key="5">
    <source>
        <dbReference type="EMBL" id="CDP38726.1"/>
    </source>
</evidence>
<dbReference type="InterPro" id="IPR036400">
    <property type="entry name" value="Cyt_B5-like_heme/steroid_sf"/>
</dbReference>
<dbReference type="EMBL" id="HG937694">
    <property type="protein sequence ID" value="CDP38726.1"/>
    <property type="molecule type" value="Genomic_DNA"/>
</dbReference>
<evidence type="ECO:0000256" key="2">
    <source>
        <dbReference type="SAM" id="MobiDB-lite"/>
    </source>
</evidence>
<gene>
    <name evidence="5" type="ORF">GNLVRS02_ARAD1D41096g</name>
</gene>
<evidence type="ECO:0000256" key="3">
    <source>
        <dbReference type="SAM" id="Phobius"/>
    </source>
</evidence>
<dbReference type="InterPro" id="IPR050577">
    <property type="entry name" value="MAPR/NEUFC/NENF-like"/>
</dbReference>
<feature type="transmembrane region" description="Helical" evidence="3">
    <location>
        <begin position="47"/>
        <end position="66"/>
    </location>
</feature>
<keyword evidence="3" id="KW-1133">Transmembrane helix</keyword>
<organism evidence="5">
    <name type="scientific">Blastobotrys adeninivorans</name>
    <name type="common">Yeast</name>
    <name type="synonym">Arxula adeninivorans</name>
    <dbReference type="NCBI Taxonomy" id="409370"/>
    <lineage>
        <taxon>Eukaryota</taxon>
        <taxon>Fungi</taxon>
        <taxon>Dikarya</taxon>
        <taxon>Ascomycota</taxon>
        <taxon>Saccharomycotina</taxon>
        <taxon>Dipodascomycetes</taxon>
        <taxon>Dipodascales</taxon>
        <taxon>Trichomonascaceae</taxon>
        <taxon>Blastobotrys</taxon>
    </lineage>
</organism>
<feature type="region of interest" description="Disordered" evidence="2">
    <location>
        <begin position="200"/>
        <end position="219"/>
    </location>
</feature>
<name>A0A060THV8_BLAAD</name>
<evidence type="ECO:0000259" key="4">
    <source>
        <dbReference type="SMART" id="SM01117"/>
    </source>
</evidence>
<dbReference type="PhylomeDB" id="A0A060THV8"/>
<dbReference type="SMART" id="SM01117">
    <property type="entry name" value="Cyt-b5"/>
    <property type="match status" value="1"/>
</dbReference>
<dbReference type="Gene3D" id="3.10.120.10">
    <property type="entry name" value="Cytochrome b5-like heme/steroid binding domain"/>
    <property type="match status" value="1"/>
</dbReference>
<feature type="domain" description="Cytochrome b5 heme-binding" evidence="4">
    <location>
        <begin position="95"/>
        <end position="193"/>
    </location>
</feature>
<sequence length="219" mass="24589">MINSLRRSTVDIMSLRHRGPVNEEAKAPSSPSKQQTEDNDRLSVLDVVRMVGGLLLVNVILSLYVMGNTTWGYETRWTNWRYLKFRLPTPSYVNLTEAELSLYNGRDPDLPVYVAVNGSVYDVTSKRATYGPGGPYSFFAGRDAARAYVTGCFQQDLTHDLRGLDEEAARANVEGWQNFYQNNFRYWYVGTVHHPPLTGDPPPLCEGAPAPKGVKSEHT</sequence>
<dbReference type="PANTHER" id="PTHR10281">
    <property type="entry name" value="MEMBRANE-ASSOCIATED PROGESTERONE RECEPTOR COMPONENT-RELATED"/>
    <property type="match status" value="1"/>
</dbReference>
<reference evidence="5" key="1">
    <citation type="submission" date="2014-02" db="EMBL/GenBank/DDBJ databases">
        <authorList>
            <person name="Genoscope - CEA"/>
        </authorList>
    </citation>
    <scope>NUCLEOTIDE SEQUENCE</scope>
    <source>
        <strain evidence="5">LS3</strain>
    </source>
</reference>
<dbReference type="PANTHER" id="PTHR10281:SF76">
    <property type="entry name" value="CALCUTTA CUP-RELATED"/>
    <property type="match status" value="1"/>
</dbReference>
<proteinExistence type="inferred from homology"/>
<accession>A0A060THV8</accession>
<evidence type="ECO:0000256" key="1">
    <source>
        <dbReference type="ARBA" id="ARBA00038357"/>
    </source>
</evidence>
<dbReference type="GO" id="GO:0012505">
    <property type="term" value="C:endomembrane system"/>
    <property type="evidence" value="ECO:0007669"/>
    <property type="project" value="TreeGrafter"/>
</dbReference>
<dbReference type="AlphaFoldDB" id="A0A060THV8"/>
<dbReference type="Pfam" id="PF00173">
    <property type="entry name" value="Cyt-b5"/>
    <property type="match status" value="1"/>
</dbReference>
<dbReference type="GO" id="GO:0016020">
    <property type="term" value="C:membrane"/>
    <property type="evidence" value="ECO:0007669"/>
    <property type="project" value="TreeGrafter"/>
</dbReference>
<keyword evidence="3" id="KW-0812">Transmembrane</keyword>
<reference evidence="5" key="2">
    <citation type="submission" date="2014-06" db="EMBL/GenBank/DDBJ databases">
        <title>The complete genome of Blastobotrys (Arxula) adeninivorans LS3 - a yeast of biotechnological interest.</title>
        <authorList>
            <person name="Kunze G."/>
            <person name="Gaillardin C."/>
            <person name="Czernicka M."/>
            <person name="Durrens P."/>
            <person name="Martin T."/>
            <person name="Boer E."/>
            <person name="Gabaldon T."/>
            <person name="Cruz J."/>
            <person name="Talla E."/>
            <person name="Marck C."/>
            <person name="Goffeau A."/>
            <person name="Barbe V."/>
            <person name="Baret P."/>
            <person name="Baronian K."/>
            <person name="Beier S."/>
            <person name="Bleykasten C."/>
            <person name="Bode R."/>
            <person name="Casaregola S."/>
            <person name="Despons L."/>
            <person name="Fairhead C."/>
            <person name="Giersberg M."/>
            <person name="Gierski P."/>
            <person name="Hahnel U."/>
            <person name="Hartmann A."/>
            <person name="Jankowska D."/>
            <person name="Jubin C."/>
            <person name="Jung P."/>
            <person name="Lafontaine I."/>
            <person name="Leh-Louis V."/>
            <person name="Lemaire M."/>
            <person name="Marcet-Houben M."/>
            <person name="Mascher M."/>
            <person name="Morel G."/>
            <person name="Richard G.-F."/>
            <person name="Riechen J."/>
            <person name="Sacerdot C."/>
            <person name="Sarkar A."/>
            <person name="Savel G."/>
            <person name="Schacherer J."/>
            <person name="Sherman D."/>
            <person name="Straub M.-L."/>
            <person name="Stein N."/>
            <person name="Thierry A."/>
            <person name="Trautwein-Schult A."/>
            <person name="Westhof E."/>
            <person name="Worch S."/>
            <person name="Dujon B."/>
            <person name="Souciet J.-L."/>
            <person name="Wincker P."/>
            <person name="Scholz U."/>
            <person name="Neuveglise N."/>
        </authorList>
    </citation>
    <scope>NUCLEOTIDE SEQUENCE</scope>
    <source>
        <strain evidence="5">LS3</strain>
    </source>
</reference>
<protein>
    <submittedName>
        <fullName evidence="5">ARAD1D41096p</fullName>
    </submittedName>
</protein>
<feature type="region of interest" description="Disordered" evidence="2">
    <location>
        <begin position="20"/>
        <end position="39"/>
    </location>
</feature>
<keyword evidence="3" id="KW-0472">Membrane</keyword>
<dbReference type="InterPro" id="IPR001199">
    <property type="entry name" value="Cyt_B5-like_heme/steroid-bd"/>
</dbReference>
<dbReference type="SUPFAM" id="SSF55856">
    <property type="entry name" value="Cytochrome b5-like heme/steroid binding domain"/>
    <property type="match status" value="1"/>
</dbReference>
<comment type="similarity">
    <text evidence="1">Belongs to the cytochrome b5 family. MAPR subfamily.</text>
</comment>